<evidence type="ECO:0000313" key="5">
    <source>
        <dbReference type="Proteomes" id="UP000321353"/>
    </source>
</evidence>
<dbReference type="PANTHER" id="PTHR34978">
    <property type="entry name" value="POSSIBLE SENSOR-TRANSDUCER PROTEIN BLAR"/>
    <property type="match status" value="1"/>
</dbReference>
<evidence type="ECO:0000256" key="2">
    <source>
        <dbReference type="SAM" id="Phobius"/>
    </source>
</evidence>
<dbReference type="KEGG" id="smam:Mal15_66060"/>
<keyword evidence="2" id="KW-0472">Membrane</keyword>
<dbReference type="InterPro" id="IPR008756">
    <property type="entry name" value="Peptidase_M56"/>
</dbReference>
<evidence type="ECO:0000256" key="1">
    <source>
        <dbReference type="SAM" id="MobiDB-lite"/>
    </source>
</evidence>
<accession>A0A5B9MRG8</accession>
<name>A0A5B9MRG8_9BACT</name>
<sequence>MIEPNLIRWMVDSVVGATVLLLVLCFASVFWRNRSAASRHGLWAGGLIGLMVVPSVVAFGPRLAVLPSFDGLAIATNANVSEESVRFPGDAISSPWIATRDEHGDERKHCTIGHQIHRSGVQPTGLDSVTRWSMPAVCLFVWMVGSAIVSIRLLISFVWLASITWRRTGIAPALDREFRACISMMGIHRHVELMVAKSDVIPMATGILFPKIVLPAAMALSTTDSRRIVMMHELGHVARRDPLWHCLVELTGVLYWFHPLYWYARHQCASLRECACDDRVLSAGVASDQYARCLLAVVSGAFLRPISRNLGVAMASSGRIEKRIRSVMKERVDRRPVGRGGMVRVVLLIGMCLIGVGMVGADAPPKQPGSRPVVAADDRMTGGQPRQTGTANKKEEIDWKVVSGRVLDAGGTPLPGAAIYYSVYSDDLSRKTIQGQTADDGSFTLRFRVVSGELRSVIAWFHADGHAIRGTSFAELVVDQSSASGVEIRLPHEQKQSVRVFDPGGSELSGAVVFPESLPIDTVRVVDGIYAIDERRGLAGKIPHSLAERIAVRTDANGKAWISAIPLSGGNRIAVRSDRFGTQLFRPAGDLRLQDVGEIRGRVVTDHPERIAGTELSILSLLGEDPAGYARVQIDQTGRFHVPAFPARRKLVLYINWNDELQFLPSIATQDLEVRAGEVLDLEIQTVRAVEVSGRVLTADSRQPVGGARVSVQSRGSLVTGRNTLTDDRGNFKIHASAGDIVRVVSMGTDRSLYERYEYPRTDPLTISDDAEQLDFAPFLLPLKRMIRGQLTDSSGNPIVGATVVFHRSGRHVHGNRAVTQADGKFVMPIRNWESTRSNPFLSRIYHWEIEEGERVENGIVTPKFATLHVAEDDNNYVRLERL</sequence>
<protein>
    <submittedName>
        <fullName evidence="4">Regulatory protein BlaR1</fullName>
    </submittedName>
</protein>
<feature type="transmembrane region" description="Helical" evidence="2">
    <location>
        <begin position="42"/>
        <end position="60"/>
    </location>
</feature>
<dbReference type="Pfam" id="PF05569">
    <property type="entry name" value="Peptidase_M56"/>
    <property type="match status" value="1"/>
</dbReference>
<keyword evidence="2" id="KW-0812">Transmembrane</keyword>
<organism evidence="4 5">
    <name type="scientific">Stieleria maiorica</name>
    <dbReference type="NCBI Taxonomy" id="2795974"/>
    <lineage>
        <taxon>Bacteria</taxon>
        <taxon>Pseudomonadati</taxon>
        <taxon>Planctomycetota</taxon>
        <taxon>Planctomycetia</taxon>
        <taxon>Pirellulales</taxon>
        <taxon>Pirellulaceae</taxon>
        <taxon>Stieleria</taxon>
    </lineage>
</organism>
<keyword evidence="2" id="KW-1133">Transmembrane helix</keyword>
<feature type="transmembrane region" description="Helical" evidence="2">
    <location>
        <begin position="341"/>
        <end position="361"/>
    </location>
</feature>
<feature type="region of interest" description="Disordered" evidence="1">
    <location>
        <begin position="364"/>
        <end position="393"/>
    </location>
</feature>
<dbReference type="InterPro" id="IPR052173">
    <property type="entry name" value="Beta-lactam_resp_regulator"/>
</dbReference>
<dbReference type="EMBL" id="CP036264">
    <property type="protein sequence ID" value="QEG02485.1"/>
    <property type="molecule type" value="Genomic_DNA"/>
</dbReference>
<evidence type="ECO:0000259" key="3">
    <source>
        <dbReference type="Pfam" id="PF05569"/>
    </source>
</evidence>
<dbReference type="InterPro" id="IPR008969">
    <property type="entry name" value="CarboxyPept-like_regulatory"/>
</dbReference>
<dbReference type="Proteomes" id="UP000321353">
    <property type="component" value="Chromosome"/>
</dbReference>
<gene>
    <name evidence="4" type="primary">blaR1_8</name>
    <name evidence="4" type="ORF">Mal15_66060</name>
</gene>
<keyword evidence="5" id="KW-1185">Reference proteome</keyword>
<proteinExistence type="predicted"/>
<reference evidence="4 5" key="1">
    <citation type="submission" date="2019-02" db="EMBL/GenBank/DDBJ databases">
        <title>Planctomycetal bacteria perform biofilm scaping via a novel small molecule.</title>
        <authorList>
            <person name="Jeske O."/>
            <person name="Boedeker C."/>
            <person name="Wiegand S."/>
            <person name="Breitling P."/>
            <person name="Kallscheuer N."/>
            <person name="Jogler M."/>
            <person name="Rohde M."/>
            <person name="Petersen J."/>
            <person name="Medema M.H."/>
            <person name="Surup F."/>
            <person name="Jogler C."/>
        </authorList>
    </citation>
    <scope>NUCLEOTIDE SEQUENCE [LARGE SCALE GENOMIC DNA]</scope>
    <source>
        <strain evidence="4 5">Mal15</strain>
    </source>
</reference>
<dbReference type="PANTHER" id="PTHR34978:SF3">
    <property type="entry name" value="SLR0241 PROTEIN"/>
    <property type="match status" value="1"/>
</dbReference>
<dbReference type="AlphaFoldDB" id="A0A5B9MRG8"/>
<dbReference type="CDD" id="cd07341">
    <property type="entry name" value="M56_BlaR1_MecR1_like"/>
    <property type="match status" value="1"/>
</dbReference>
<evidence type="ECO:0000313" key="4">
    <source>
        <dbReference type="EMBL" id="QEG02485.1"/>
    </source>
</evidence>
<feature type="transmembrane region" description="Helical" evidence="2">
    <location>
        <begin position="6"/>
        <end position="30"/>
    </location>
</feature>
<feature type="transmembrane region" description="Helical" evidence="2">
    <location>
        <begin position="139"/>
        <end position="160"/>
    </location>
</feature>
<feature type="domain" description="Peptidase M56" evidence="3">
    <location>
        <begin position="13"/>
        <end position="325"/>
    </location>
</feature>
<dbReference type="SUPFAM" id="SSF49464">
    <property type="entry name" value="Carboxypeptidase regulatory domain-like"/>
    <property type="match status" value="2"/>
</dbReference>